<organism evidence="1">
    <name type="scientific">marine sediment metagenome</name>
    <dbReference type="NCBI Taxonomy" id="412755"/>
    <lineage>
        <taxon>unclassified sequences</taxon>
        <taxon>metagenomes</taxon>
        <taxon>ecological metagenomes</taxon>
    </lineage>
</organism>
<reference evidence="1" key="1">
    <citation type="journal article" date="2015" name="Nature">
        <title>Complex archaea that bridge the gap between prokaryotes and eukaryotes.</title>
        <authorList>
            <person name="Spang A."/>
            <person name="Saw J.H."/>
            <person name="Jorgensen S.L."/>
            <person name="Zaremba-Niedzwiedzka K."/>
            <person name="Martijn J."/>
            <person name="Lind A.E."/>
            <person name="van Eijk R."/>
            <person name="Schleper C."/>
            <person name="Guy L."/>
            <person name="Ettema T.J."/>
        </authorList>
    </citation>
    <scope>NUCLEOTIDE SEQUENCE</scope>
</reference>
<proteinExistence type="predicted"/>
<sequence length="84" mass="9537">MTQTDNNKFRTSDTALAAFLVAEGSDTPELEFNGNRASFIFAKDNPKINIVLSISNWDTARATTNAVLFFNAYQTLLRRIKERY</sequence>
<name>A0A0F9UBE3_9ZZZZ</name>
<evidence type="ECO:0008006" key="2">
    <source>
        <dbReference type="Google" id="ProtNLM"/>
    </source>
</evidence>
<evidence type="ECO:0000313" key="1">
    <source>
        <dbReference type="EMBL" id="KKN50933.1"/>
    </source>
</evidence>
<accession>A0A0F9UBE3</accession>
<gene>
    <name evidence="1" type="ORF">LCGC14_0627980</name>
</gene>
<dbReference type="AlphaFoldDB" id="A0A0F9UBE3"/>
<comment type="caution">
    <text evidence="1">The sequence shown here is derived from an EMBL/GenBank/DDBJ whole genome shotgun (WGS) entry which is preliminary data.</text>
</comment>
<protein>
    <recommendedName>
        <fullName evidence="2">DUF5659 domain-containing protein</fullName>
    </recommendedName>
</protein>
<dbReference type="EMBL" id="LAZR01001089">
    <property type="protein sequence ID" value="KKN50933.1"/>
    <property type="molecule type" value="Genomic_DNA"/>
</dbReference>